<dbReference type="HOGENOM" id="CLU_1976057_0_0_1"/>
<dbReference type="InterPro" id="IPR002133">
    <property type="entry name" value="S-AdoMet_synthetase"/>
</dbReference>
<protein>
    <recommendedName>
        <fullName evidence="2">S-adenosylmethionine synthetase N-terminal domain-containing protein</fullName>
    </recommendedName>
</protein>
<dbReference type="EnsemblMetazoa" id="MESCA003950-RA">
    <property type="protein sequence ID" value="MESCA003950-PA"/>
    <property type="gene ID" value="MESCA003950"/>
</dbReference>
<dbReference type="InterPro" id="IPR022636">
    <property type="entry name" value="S-AdoMet_synthetase_sfam"/>
</dbReference>
<dbReference type="PANTHER" id="PTHR11964">
    <property type="entry name" value="S-ADENOSYLMETHIONINE SYNTHETASE"/>
    <property type="match status" value="1"/>
</dbReference>
<sequence>IFFDFLIKHPDKKCDQTFDTILDAHLQQNPNAKVASETVNKTGMSPLCGEISFKAIGDYQKVVRNTVQFIGYDDSSKGFGYKICNVLISLDLESFEIAAGVHIDSSEKEIGALDQEVMHYTGFVHHH</sequence>
<evidence type="ECO:0000313" key="4">
    <source>
        <dbReference type="Proteomes" id="UP000015102"/>
    </source>
</evidence>
<dbReference type="InterPro" id="IPR022628">
    <property type="entry name" value="S-AdoMet_synt_N"/>
</dbReference>
<keyword evidence="1" id="KW-0479">Metal-binding</keyword>
<dbReference type="Gene3D" id="3.30.300.10">
    <property type="match status" value="1"/>
</dbReference>
<dbReference type="GO" id="GO:0004478">
    <property type="term" value="F:methionine adenosyltransferase activity"/>
    <property type="evidence" value="ECO:0007669"/>
    <property type="project" value="InterPro"/>
</dbReference>
<dbReference type="GO" id="GO:0046872">
    <property type="term" value="F:metal ion binding"/>
    <property type="evidence" value="ECO:0007669"/>
    <property type="project" value="UniProtKB-KW"/>
</dbReference>
<dbReference type="GO" id="GO:0006556">
    <property type="term" value="P:S-adenosylmethionine biosynthetic process"/>
    <property type="evidence" value="ECO:0007669"/>
    <property type="project" value="InterPro"/>
</dbReference>
<evidence type="ECO:0000256" key="1">
    <source>
        <dbReference type="ARBA" id="ARBA00022723"/>
    </source>
</evidence>
<dbReference type="Pfam" id="PF00438">
    <property type="entry name" value="S-AdoMet_synt_N"/>
    <property type="match status" value="1"/>
</dbReference>
<dbReference type="SUPFAM" id="SSF55973">
    <property type="entry name" value="S-adenosylmethionine synthetase"/>
    <property type="match status" value="1"/>
</dbReference>
<reference evidence="4" key="1">
    <citation type="submission" date="2013-02" db="EMBL/GenBank/DDBJ databases">
        <authorList>
            <person name="Hughes D."/>
        </authorList>
    </citation>
    <scope>NUCLEOTIDE SEQUENCE</scope>
    <source>
        <strain>Durham</strain>
        <strain evidence="4">NC isolate 2 -- Noor lab</strain>
    </source>
</reference>
<dbReference type="AlphaFoldDB" id="T1GKC8"/>
<reference evidence="3" key="2">
    <citation type="submission" date="2015-06" db="UniProtKB">
        <authorList>
            <consortium name="EnsemblMetazoa"/>
        </authorList>
    </citation>
    <scope>IDENTIFICATION</scope>
</reference>
<evidence type="ECO:0000259" key="2">
    <source>
        <dbReference type="Pfam" id="PF00438"/>
    </source>
</evidence>
<keyword evidence="4" id="KW-1185">Reference proteome</keyword>
<accession>T1GKC8</accession>
<dbReference type="EMBL" id="CAQQ02175614">
    <property type="status" value="NOT_ANNOTATED_CDS"/>
    <property type="molecule type" value="Genomic_DNA"/>
</dbReference>
<evidence type="ECO:0000313" key="3">
    <source>
        <dbReference type="EnsemblMetazoa" id="MESCA003950-PA"/>
    </source>
</evidence>
<feature type="domain" description="S-adenosylmethionine synthetase N-terminal" evidence="2">
    <location>
        <begin position="9"/>
        <end position="93"/>
    </location>
</feature>
<name>T1GKC8_MEGSC</name>
<dbReference type="STRING" id="36166.T1GKC8"/>
<dbReference type="Proteomes" id="UP000015102">
    <property type="component" value="Unassembled WGS sequence"/>
</dbReference>
<organism evidence="3 4">
    <name type="scientific">Megaselia scalaris</name>
    <name type="common">Humpbacked fly</name>
    <name type="synonym">Phora scalaris</name>
    <dbReference type="NCBI Taxonomy" id="36166"/>
    <lineage>
        <taxon>Eukaryota</taxon>
        <taxon>Metazoa</taxon>
        <taxon>Ecdysozoa</taxon>
        <taxon>Arthropoda</taxon>
        <taxon>Hexapoda</taxon>
        <taxon>Insecta</taxon>
        <taxon>Pterygota</taxon>
        <taxon>Neoptera</taxon>
        <taxon>Endopterygota</taxon>
        <taxon>Diptera</taxon>
        <taxon>Brachycera</taxon>
        <taxon>Muscomorpha</taxon>
        <taxon>Platypezoidea</taxon>
        <taxon>Phoridae</taxon>
        <taxon>Megaseliini</taxon>
        <taxon>Megaselia</taxon>
    </lineage>
</organism>
<proteinExistence type="predicted"/>
<dbReference type="GO" id="GO:0005524">
    <property type="term" value="F:ATP binding"/>
    <property type="evidence" value="ECO:0007669"/>
    <property type="project" value="InterPro"/>
</dbReference>